<dbReference type="EMBL" id="FN668643">
    <property type="protein sequence ID" value="CBK21505.2"/>
    <property type="molecule type" value="Genomic_DNA"/>
</dbReference>
<dbReference type="SUPFAM" id="SSF57903">
    <property type="entry name" value="FYVE/PHD zinc finger"/>
    <property type="match status" value="1"/>
</dbReference>
<sequence length="76" mass="8147">MTDPAIAAAAAAAAAAAEESQTYCTCGKPSYGEMIGCDNDNCTIKWFHLRCVGLDSIPEGTWYCPICRPLMENQKA</sequence>
<dbReference type="InterPro" id="IPR028651">
    <property type="entry name" value="ING_fam"/>
</dbReference>
<dbReference type="Pfam" id="PF23011">
    <property type="entry name" value="PHD-1st_NSD"/>
    <property type="match status" value="1"/>
</dbReference>
<dbReference type="GeneID" id="24918902"/>
<dbReference type="CDD" id="cd15505">
    <property type="entry name" value="PHD_ING"/>
    <property type="match status" value="1"/>
</dbReference>
<feature type="site" description="Histone H3K4me3 binding" evidence="8">
    <location>
        <position position="34"/>
    </location>
</feature>
<keyword evidence="7" id="KW-0539">Nucleus</keyword>
<dbReference type="GO" id="GO:0006325">
    <property type="term" value="P:chromatin organization"/>
    <property type="evidence" value="ECO:0007669"/>
    <property type="project" value="UniProtKB-KW"/>
</dbReference>
<feature type="binding site" evidence="9">
    <location>
        <position position="42"/>
    </location>
    <ligand>
        <name>Zn(2+)</name>
        <dbReference type="ChEBI" id="CHEBI:29105"/>
        <label>2</label>
    </ligand>
</feature>
<dbReference type="InterPro" id="IPR011011">
    <property type="entry name" value="Znf_FYVE_PHD"/>
</dbReference>
<dbReference type="PROSITE" id="PS01359">
    <property type="entry name" value="ZF_PHD_1"/>
    <property type="match status" value="1"/>
</dbReference>
<evidence type="ECO:0000256" key="2">
    <source>
        <dbReference type="ARBA" id="ARBA00010210"/>
    </source>
</evidence>
<evidence type="ECO:0000313" key="12">
    <source>
        <dbReference type="EMBL" id="CBK21505.2"/>
    </source>
</evidence>
<dbReference type="InParanoid" id="D8M0B6"/>
<evidence type="ECO:0000259" key="11">
    <source>
        <dbReference type="PROSITE" id="PS50016"/>
    </source>
</evidence>
<dbReference type="InterPro" id="IPR001965">
    <property type="entry name" value="Znf_PHD"/>
</dbReference>
<keyword evidence="13" id="KW-1185">Reference proteome</keyword>
<dbReference type="PANTHER" id="PTHR10333:SF42">
    <property type="entry name" value="INHIBITOR OF GROWTH PROTEIN 5"/>
    <property type="match status" value="1"/>
</dbReference>
<gene>
    <name evidence="12" type="ORF">GSBLH_T00001670001</name>
</gene>
<dbReference type="InterPro" id="IPR019787">
    <property type="entry name" value="Znf_PHD-finger"/>
</dbReference>
<evidence type="ECO:0000256" key="9">
    <source>
        <dbReference type="PIRSR" id="PIRSR628651-51"/>
    </source>
</evidence>
<feature type="binding site" evidence="9">
    <location>
        <position position="26"/>
    </location>
    <ligand>
        <name>Zn(2+)</name>
        <dbReference type="ChEBI" id="CHEBI:29105"/>
        <label>1</label>
    </ligand>
</feature>
<feature type="site" description="Histone H3K4me3 binding" evidence="8">
    <location>
        <position position="38"/>
    </location>
</feature>
<evidence type="ECO:0000256" key="8">
    <source>
        <dbReference type="PIRSR" id="PIRSR628651-50"/>
    </source>
</evidence>
<evidence type="ECO:0000256" key="5">
    <source>
        <dbReference type="ARBA" id="ARBA00022833"/>
    </source>
</evidence>
<feature type="binding site" evidence="9">
    <location>
        <position position="24"/>
    </location>
    <ligand>
        <name>Zn(2+)</name>
        <dbReference type="ChEBI" id="CHEBI:29105"/>
        <label>1</label>
    </ligand>
</feature>
<comment type="similarity">
    <text evidence="2">Belongs to the ING family.</text>
</comment>
<feature type="binding site" evidence="9">
    <location>
        <position position="64"/>
    </location>
    <ligand>
        <name>Zn(2+)</name>
        <dbReference type="ChEBI" id="CHEBI:29105"/>
        <label>2</label>
    </ligand>
</feature>
<dbReference type="RefSeq" id="XP_012895553.1">
    <property type="nucleotide sequence ID" value="XM_013040099.1"/>
</dbReference>
<feature type="binding site" evidence="9">
    <location>
        <position position="67"/>
    </location>
    <ligand>
        <name>Zn(2+)</name>
        <dbReference type="ChEBI" id="CHEBI:29105"/>
        <label>2</label>
    </ligand>
</feature>
<keyword evidence="6" id="KW-0156">Chromatin regulator</keyword>
<dbReference type="Proteomes" id="UP000008312">
    <property type="component" value="Unassembled WGS sequence"/>
</dbReference>
<dbReference type="GO" id="GO:0008270">
    <property type="term" value="F:zinc ion binding"/>
    <property type="evidence" value="ECO:0007669"/>
    <property type="project" value="UniProtKB-KW"/>
</dbReference>
<keyword evidence="4 10" id="KW-0863">Zinc-finger</keyword>
<feature type="binding site" evidence="9">
    <location>
        <position position="37"/>
    </location>
    <ligand>
        <name>Zn(2+)</name>
        <dbReference type="ChEBI" id="CHEBI:29105"/>
        <label>2</label>
    </ligand>
</feature>
<evidence type="ECO:0000256" key="1">
    <source>
        <dbReference type="ARBA" id="ARBA00004123"/>
    </source>
</evidence>
<evidence type="ECO:0000256" key="3">
    <source>
        <dbReference type="ARBA" id="ARBA00022723"/>
    </source>
</evidence>
<dbReference type="PANTHER" id="PTHR10333">
    <property type="entry name" value="INHIBITOR OF GROWTH PROTEIN"/>
    <property type="match status" value="1"/>
</dbReference>
<proteinExistence type="inferred from homology"/>
<dbReference type="OrthoDB" id="5411773at2759"/>
<dbReference type="PROSITE" id="PS50016">
    <property type="entry name" value="ZF_PHD_2"/>
    <property type="match status" value="1"/>
</dbReference>
<protein>
    <recommendedName>
        <fullName evidence="11">PHD-type domain-containing protein</fullName>
    </recommendedName>
</protein>
<dbReference type="SMART" id="SM00249">
    <property type="entry name" value="PHD"/>
    <property type="match status" value="1"/>
</dbReference>
<dbReference type="InterPro" id="IPR019786">
    <property type="entry name" value="Zinc_finger_PHD-type_CS"/>
</dbReference>
<feature type="site" description="Histone H3K4me3 binding" evidence="8">
    <location>
        <position position="23"/>
    </location>
</feature>
<comment type="subcellular location">
    <subcellularLocation>
        <location evidence="1">Nucleus</location>
    </subcellularLocation>
</comment>
<keyword evidence="5 9" id="KW-0862">Zinc</keyword>
<evidence type="ECO:0000256" key="10">
    <source>
        <dbReference type="PROSITE-ProRule" id="PRU00146"/>
    </source>
</evidence>
<name>D8M0B6_BLAHO</name>
<feature type="domain" description="PHD-type" evidence="11">
    <location>
        <begin position="21"/>
        <end position="70"/>
    </location>
</feature>
<evidence type="ECO:0000313" key="13">
    <source>
        <dbReference type="Proteomes" id="UP000008312"/>
    </source>
</evidence>
<feature type="binding site" evidence="9">
    <location>
        <position position="48"/>
    </location>
    <ligand>
        <name>Zn(2+)</name>
        <dbReference type="ChEBI" id="CHEBI:29105"/>
        <label>1</label>
    </ligand>
</feature>
<evidence type="ECO:0000256" key="6">
    <source>
        <dbReference type="ARBA" id="ARBA00022853"/>
    </source>
</evidence>
<accession>D8M0B6</accession>
<dbReference type="Gene3D" id="3.30.40.10">
    <property type="entry name" value="Zinc/RING finger domain, C3HC4 (zinc finger)"/>
    <property type="match status" value="1"/>
</dbReference>
<dbReference type="GO" id="GO:0005634">
    <property type="term" value="C:nucleus"/>
    <property type="evidence" value="ECO:0007669"/>
    <property type="project" value="UniProtKB-SubCell"/>
</dbReference>
<evidence type="ECO:0000256" key="7">
    <source>
        <dbReference type="ARBA" id="ARBA00023242"/>
    </source>
</evidence>
<dbReference type="AlphaFoldDB" id="D8M0B6"/>
<evidence type="ECO:0000256" key="4">
    <source>
        <dbReference type="ARBA" id="ARBA00022771"/>
    </source>
</evidence>
<reference evidence="12" key="1">
    <citation type="submission" date="2010-02" db="EMBL/GenBank/DDBJ databases">
        <title>Sequencing and annotation of the Blastocystis hominis genome.</title>
        <authorList>
            <person name="Wincker P."/>
        </authorList>
    </citation>
    <scope>NUCLEOTIDE SEQUENCE</scope>
    <source>
        <strain evidence="12">Singapore isolate B</strain>
    </source>
</reference>
<keyword evidence="3 9" id="KW-0479">Metal-binding</keyword>
<organism evidence="12">
    <name type="scientific">Blastocystis hominis</name>
    <dbReference type="NCBI Taxonomy" id="12968"/>
    <lineage>
        <taxon>Eukaryota</taxon>
        <taxon>Sar</taxon>
        <taxon>Stramenopiles</taxon>
        <taxon>Bigyra</taxon>
        <taxon>Opalozoa</taxon>
        <taxon>Opalinata</taxon>
        <taxon>Blastocystidae</taxon>
        <taxon>Blastocystis</taxon>
    </lineage>
</organism>
<dbReference type="InterPro" id="IPR059153">
    <property type="entry name" value="NSD_PHD-1st"/>
</dbReference>
<feature type="binding site" evidence="9">
    <location>
        <position position="51"/>
    </location>
    <ligand>
        <name>Zn(2+)</name>
        <dbReference type="ChEBI" id="CHEBI:29105"/>
        <label>1</label>
    </ligand>
</feature>
<dbReference type="InterPro" id="IPR013083">
    <property type="entry name" value="Znf_RING/FYVE/PHD"/>
</dbReference>
<feature type="site" description="Histone H3K4me3 binding" evidence="8">
    <location>
        <position position="46"/>
    </location>
</feature>